<dbReference type="EMBL" id="QGGU01000002">
    <property type="protein sequence ID" value="PWK53721.1"/>
    <property type="molecule type" value="Genomic_DNA"/>
</dbReference>
<dbReference type="RefSeq" id="WP_109761791.1">
    <property type="nucleotide sequence ID" value="NZ_QGGU01000002.1"/>
</dbReference>
<proteinExistence type="predicted"/>
<protein>
    <submittedName>
        <fullName evidence="1">Uncharacterized protein</fullName>
    </submittedName>
</protein>
<comment type="caution">
    <text evidence="1">The sequence shown here is derived from an EMBL/GenBank/DDBJ whole genome shotgun (WGS) entry which is preliminary data.</text>
</comment>
<evidence type="ECO:0000313" key="1">
    <source>
        <dbReference type="EMBL" id="PWK53721.1"/>
    </source>
</evidence>
<accession>A0A316FYI4</accession>
<reference evidence="1 2" key="1">
    <citation type="submission" date="2018-05" db="EMBL/GenBank/DDBJ databases">
        <title>Genomic Encyclopedia of Type Strains, Phase IV (KMG-IV): sequencing the most valuable type-strain genomes for metagenomic binning, comparative biology and taxonomic classification.</title>
        <authorList>
            <person name="Goeker M."/>
        </authorList>
    </citation>
    <scope>NUCLEOTIDE SEQUENCE [LARGE SCALE GENOMIC DNA]</scope>
    <source>
        <strain evidence="1 2">DSM 25350</strain>
    </source>
</reference>
<keyword evidence="2" id="KW-1185">Reference proteome</keyword>
<organism evidence="1 2">
    <name type="scientific">Pleionea mediterranea</name>
    <dbReference type="NCBI Taxonomy" id="523701"/>
    <lineage>
        <taxon>Bacteria</taxon>
        <taxon>Pseudomonadati</taxon>
        <taxon>Pseudomonadota</taxon>
        <taxon>Gammaproteobacteria</taxon>
        <taxon>Oceanospirillales</taxon>
        <taxon>Pleioneaceae</taxon>
        <taxon>Pleionea</taxon>
    </lineage>
</organism>
<gene>
    <name evidence="1" type="ORF">C8D97_102109</name>
</gene>
<sequence length="442" mass="50330">MKKYFLILALGFSQTDILASNIEVGLGLSGGTSTNISQLNNGTEGNLYESLFRFELEENNYRNFELDIDSSISRFYYTPENLSSETQYELALTSRYFFTDINSSVGVFSDISQVPINRFQAQEVNNQREASTSAIFGNHFIRLSGKTQFGFDYQHAKFSVDSDVPTFRLQDASREEQQALFSLSNKLNSNNTLQLRFQKKDTDFKDENNLENSDYFQYDIIASWQGETETTTINLEIGNSRVKDLLGRQYEDENGQLILNRQINTQQRLRLQLNKGVASLFTLDRTTGEIFVNQQNDSISQAQTAEGGGMQYDITMGRFGITTSYFESQLKGVFIPSQEVTRNKGLLIQMALGSSSIQNAQTRISSFFTQDELDAEPGISVVNENYVKQHVFTVSHQFSPAFNTSLQYVKRDAFQYFFNGNRTNINSEAIILSFEYVHNTIF</sequence>
<name>A0A316FYI4_9GAMM</name>
<dbReference type="OrthoDB" id="6196545at2"/>
<dbReference type="AlphaFoldDB" id="A0A316FYI4"/>
<evidence type="ECO:0000313" key="2">
    <source>
        <dbReference type="Proteomes" id="UP000245790"/>
    </source>
</evidence>
<dbReference type="Proteomes" id="UP000245790">
    <property type="component" value="Unassembled WGS sequence"/>
</dbReference>